<feature type="signal peptide" evidence="1">
    <location>
        <begin position="1"/>
        <end position="24"/>
    </location>
</feature>
<dbReference type="InterPro" id="IPR036937">
    <property type="entry name" value="Adhesion_dom_fimbrial_sf"/>
</dbReference>
<dbReference type="InterPro" id="IPR008966">
    <property type="entry name" value="Adhesion_dom_sf"/>
</dbReference>
<name>A0A2P8VKT0_9ENTR</name>
<sequence>MTNAKYYASLLLMGWALYAGMVKAADITLNFNATIVASPCEMDLTNSTTTIALGDVYANQVETPGTRSGEVSFNLSFKDCPAGTTSVVATFTGTDNPETFGGLTFLNAGTAENIGVQVKPLDGNWDAKSFHNGSTMTATVADDKTAVFKLTSRMYTPTGNVTPGSVIATVTANFTYQ</sequence>
<dbReference type="OrthoDB" id="6631341at2"/>
<protein>
    <submittedName>
        <fullName evidence="3">Type 1 fimbrial protein</fullName>
    </submittedName>
</protein>
<evidence type="ECO:0000313" key="4">
    <source>
        <dbReference type="Proteomes" id="UP000240212"/>
    </source>
</evidence>
<feature type="chain" id="PRO_5015189783" evidence="1">
    <location>
        <begin position="25"/>
        <end position="177"/>
    </location>
</feature>
<dbReference type="EMBL" id="PYEP01000003">
    <property type="protein sequence ID" value="PSN08146.1"/>
    <property type="molecule type" value="Genomic_DNA"/>
</dbReference>
<dbReference type="InterPro" id="IPR000259">
    <property type="entry name" value="Adhesion_dom_fimbrial"/>
</dbReference>
<dbReference type="AlphaFoldDB" id="A0A2P8VKT0"/>
<dbReference type="SUPFAM" id="SSF49401">
    <property type="entry name" value="Bacterial adhesins"/>
    <property type="match status" value="1"/>
</dbReference>
<comment type="caution">
    <text evidence="3">The sequence shown here is derived from an EMBL/GenBank/DDBJ whole genome shotgun (WGS) entry which is preliminary data.</text>
</comment>
<feature type="domain" description="Fimbrial-type adhesion" evidence="2">
    <location>
        <begin position="30"/>
        <end position="177"/>
    </location>
</feature>
<dbReference type="Proteomes" id="UP000240212">
    <property type="component" value="Unassembled WGS sequence"/>
</dbReference>
<gene>
    <name evidence="3" type="ORF">C7G83_08160</name>
</gene>
<evidence type="ECO:0000256" key="1">
    <source>
        <dbReference type="SAM" id="SignalP"/>
    </source>
</evidence>
<evidence type="ECO:0000259" key="2">
    <source>
        <dbReference type="Pfam" id="PF00419"/>
    </source>
</evidence>
<dbReference type="PANTHER" id="PTHR33420:SF27">
    <property type="entry name" value="PROTEIN FIMG"/>
    <property type="match status" value="1"/>
</dbReference>
<dbReference type="Gene3D" id="2.60.40.1090">
    <property type="entry name" value="Fimbrial-type adhesion domain"/>
    <property type="match status" value="1"/>
</dbReference>
<accession>A0A2P8VKT0</accession>
<dbReference type="GO" id="GO:0009289">
    <property type="term" value="C:pilus"/>
    <property type="evidence" value="ECO:0007669"/>
    <property type="project" value="InterPro"/>
</dbReference>
<evidence type="ECO:0000313" key="3">
    <source>
        <dbReference type="EMBL" id="PSN08146.1"/>
    </source>
</evidence>
<dbReference type="RefSeq" id="WP_106876859.1">
    <property type="nucleotide sequence ID" value="NZ_PYEP01000003.1"/>
</dbReference>
<proteinExistence type="predicted"/>
<dbReference type="PANTHER" id="PTHR33420">
    <property type="entry name" value="FIMBRIAL SUBUNIT ELFA-RELATED"/>
    <property type="match status" value="1"/>
</dbReference>
<dbReference type="GO" id="GO:0043709">
    <property type="term" value="P:cell adhesion involved in single-species biofilm formation"/>
    <property type="evidence" value="ECO:0007669"/>
    <property type="project" value="TreeGrafter"/>
</dbReference>
<dbReference type="Pfam" id="PF00419">
    <property type="entry name" value="Fimbrial"/>
    <property type="match status" value="1"/>
</dbReference>
<organism evidence="3 4">
    <name type="scientific">Siccibacter turicensis</name>
    <dbReference type="NCBI Taxonomy" id="357233"/>
    <lineage>
        <taxon>Bacteria</taxon>
        <taxon>Pseudomonadati</taxon>
        <taxon>Pseudomonadota</taxon>
        <taxon>Gammaproteobacteria</taxon>
        <taxon>Enterobacterales</taxon>
        <taxon>Enterobacteriaceae</taxon>
        <taxon>Siccibacter</taxon>
    </lineage>
</organism>
<dbReference type="InterPro" id="IPR050263">
    <property type="entry name" value="Bact_Fimbrial_Adh_Pro"/>
</dbReference>
<keyword evidence="4" id="KW-1185">Reference proteome</keyword>
<reference evidence="3 4" key="1">
    <citation type="submission" date="2018-03" db="EMBL/GenBank/DDBJ databases">
        <title>Draft genome sequence of the first documented clinical Siccibacter turicensis isolate in Austria.</title>
        <authorList>
            <person name="Lepuschitz S."/>
            <person name="Pekard-Amenitsch S."/>
            <person name="Haunold R."/>
            <person name="Schill S."/>
            <person name="Mach R."/>
            <person name="Allerberger F."/>
            <person name="Ruppitsch W."/>
            <person name="Forsythe S.J."/>
        </authorList>
    </citation>
    <scope>NUCLEOTIDE SEQUENCE [LARGE SCALE GENOMIC DNA]</scope>
    <source>
        <strain evidence="3 4">6100069499-17</strain>
    </source>
</reference>
<keyword evidence="1" id="KW-0732">Signal</keyword>